<gene>
    <name evidence="1" type="ORF">RFI_36112</name>
</gene>
<protein>
    <recommendedName>
        <fullName evidence="3">Viral A-type inclusion protein</fullName>
    </recommendedName>
</protein>
<sequence>KDAPENIPFHSKVIELVSSNAFAKAKPFHPYLIESAEKGRQELWLNNRKWKSEEIGIYSNINWELWPQILEKINNIPKIEDLDKNGVRPVSKALCLSLRYCFECRLWFKQKSSVQPQLSTFFNKLLTQLIAKNRLLSISVHKYIMSYWEDIKDISSHCLMDVKSLVRELEKNVDEYRQFSELIDMFKKFRNKSLRKQRFLKVKEDYKDELQLLKSYEQKMKITLERSESLMFNEIWEKCNAQCTSIRDQPPLFIFNKVFNDVNRTWEDFKQVHSIAFFILALLKTNIFCPQFNLDLKRILISYSKDPNGIKQYLIDEMKHLFPEHSEERRQQIASDLEEKLKTEIDLREKFQPWIELKKVTEQMKEYHPRKDKINEDEKWKECVKVLVQMEELTRTNEDISIEQISQCCNACTTYIGEGAKSCMAIGLFDVLNRCKDQLKILAENQNFNDETHFENTLNVLSKSKHQDIQDLVTSLRHVNSTMQETLWKCPLEDMTSLAKAILKLYSNGQEFVKKIKKCCDMDLNTISTLVKEADKLRTEESLKQLKNAMGAGEWQFASCEDVLKGKKEKQLNLKINDTVWSYEEIGESIDRVLLGVEKQELKEIESIIQQFEGCKEISSYQIAFWKKGGRIDIENNEKGGIQNDDKPLKLPVHSKIDEFEDCKKLWKQRSMEWKKQSLNYFCFNQ</sequence>
<evidence type="ECO:0000313" key="1">
    <source>
        <dbReference type="EMBL" id="ETO01328.1"/>
    </source>
</evidence>
<feature type="non-terminal residue" evidence="1">
    <location>
        <position position="1"/>
    </location>
</feature>
<dbReference type="Proteomes" id="UP000023152">
    <property type="component" value="Unassembled WGS sequence"/>
</dbReference>
<dbReference type="AlphaFoldDB" id="X6LH87"/>
<dbReference type="EMBL" id="ASPP01038586">
    <property type="protein sequence ID" value="ETO01328.1"/>
    <property type="molecule type" value="Genomic_DNA"/>
</dbReference>
<dbReference type="OrthoDB" id="21615at2759"/>
<evidence type="ECO:0008006" key="3">
    <source>
        <dbReference type="Google" id="ProtNLM"/>
    </source>
</evidence>
<organism evidence="1 2">
    <name type="scientific">Reticulomyxa filosa</name>
    <dbReference type="NCBI Taxonomy" id="46433"/>
    <lineage>
        <taxon>Eukaryota</taxon>
        <taxon>Sar</taxon>
        <taxon>Rhizaria</taxon>
        <taxon>Retaria</taxon>
        <taxon>Foraminifera</taxon>
        <taxon>Monothalamids</taxon>
        <taxon>Reticulomyxidae</taxon>
        <taxon>Reticulomyxa</taxon>
    </lineage>
</organism>
<keyword evidence="2" id="KW-1185">Reference proteome</keyword>
<proteinExistence type="predicted"/>
<name>X6LH87_RETFI</name>
<accession>X6LH87</accession>
<feature type="non-terminal residue" evidence="1">
    <location>
        <position position="686"/>
    </location>
</feature>
<comment type="caution">
    <text evidence="1">The sequence shown here is derived from an EMBL/GenBank/DDBJ whole genome shotgun (WGS) entry which is preliminary data.</text>
</comment>
<reference evidence="1 2" key="1">
    <citation type="journal article" date="2013" name="Curr. Biol.">
        <title>The Genome of the Foraminiferan Reticulomyxa filosa.</title>
        <authorList>
            <person name="Glockner G."/>
            <person name="Hulsmann N."/>
            <person name="Schleicher M."/>
            <person name="Noegel A.A."/>
            <person name="Eichinger L."/>
            <person name="Gallinger C."/>
            <person name="Pawlowski J."/>
            <person name="Sierra R."/>
            <person name="Euteneuer U."/>
            <person name="Pillet L."/>
            <person name="Moustafa A."/>
            <person name="Platzer M."/>
            <person name="Groth M."/>
            <person name="Szafranski K."/>
            <person name="Schliwa M."/>
        </authorList>
    </citation>
    <scope>NUCLEOTIDE SEQUENCE [LARGE SCALE GENOMIC DNA]</scope>
</reference>
<evidence type="ECO:0000313" key="2">
    <source>
        <dbReference type="Proteomes" id="UP000023152"/>
    </source>
</evidence>